<accession>A0A6P8ASJ2</accession>
<dbReference type="AlphaFoldDB" id="A0A6P8ASJ2"/>
<name>A0A6P8ASJ2_PYRGI</name>
<evidence type="ECO:0000313" key="1">
    <source>
        <dbReference type="Proteomes" id="UP000515153"/>
    </source>
</evidence>
<organism evidence="1 2">
    <name type="scientific">Pyricularia grisea</name>
    <name type="common">Crabgrass-specific blast fungus</name>
    <name type="synonym">Magnaporthe grisea</name>
    <dbReference type="NCBI Taxonomy" id="148305"/>
    <lineage>
        <taxon>Eukaryota</taxon>
        <taxon>Fungi</taxon>
        <taxon>Dikarya</taxon>
        <taxon>Ascomycota</taxon>
        <taxon>Pezizomycotina</taxon>
        <taxon>Sordariomycetes</taxon>
        <taxon>Sordariomycetidae</taxon>
        <taxon>Magnaporthales</taxon>
        <taxon>Pyriculariaceae</taxon>
        <taxon>Pyricularia</taxon>
    </lineage>
</organism>
<feature type="non-terminal residue" evidence="2">
    <location>
        <position position="1"/>
    </location>
</feature>
<keyword evidence="1" id="KW-1185">Reference proteome</keyword>
<dbReference type="Proteomes" id="UP000515153">
    <property type="component" value="Unplaced"/>
</dbReference>
<dbReference type="KEGG" id="pgri:PgNI_09634"/>
<dbReference type="GeneID" id="41964524"/>
<proteinExistence type="predicted"/>
<sequence>ASRVAWQHRTRGLDRLSKGHVTALSFDVRVSLKSRATVYKALALWAVISWWIRPIWTTAQAGLSRWTVGRSLGRYSQQPDHQGPSLH</sequence>
<dbReference type="RefSeq" id="XP_030977855.1">
    <property type="nucleotide sequence ID" value="XM_031129616.1"/>
</dbReference>
<reference evidence="2" key="1">
    <citation type="journal article" date="2019" name="Mol. Biol. Evol.">
        <title>Blast fungal genomes show frequent chromosomal changes, gene gains and losses, and effector gene turnover.</title>
        <authorList>
            <person name="Gomez Luciano L.B."/>
            <person name="Jason Tsai I."/>
            <person name="Chuma I."/>
            <person name="Tosa Y."/>
            <person name="Chen Y.H."/>
            <person name="Li J.Y."/>
            <person name="Li M.Y."/>
            <person name="Jade Lu M.Y."/>
            <person name="Nakayashiki H."/>
            <person name="Li W.H."/>
        </authorList>
    </citation>
    <scope>NUCLEOTIDE SEQUENCE</scope>
    <source>
        <strain evidence="2">NI907</strain>
    </source>
</reference>
<reference evidence="2" key="2">
    <citation type="submission" date="2019-10" db="EMBL/GenBank/DDBJ databases">
        <authorList>
            <consortium name="NCBI Genome Project"/>
        </authorList>
    </citation>
    <scope>NUCLEOTIDE SEQUENCE</scope>
    <source>
        <strain evidence="2">NI907</strain>
    </source>
</reference>
<evidence type="ECO:0000313" key="2">
    <source>
        <dbReference type="RefSeq" id="XP_030977855.1"/>
    </source>
</evidence>
<reference evidence="2" key="3">
    <citation type="submission" date="2025-08" db="UniProtKB">
        <authorList>
            <consortium name="RefSeq"/>
        </authorList>
    </citation>
    <scope>IDENTIFICATION</scope>
    <source>
        <strain evidence="2">NI907</strain>
    </source>
</reference>
<gene>
    <name evidence="2" type="ORF">PgNI_09634</name>
</gene>
<protein>
    <submittedName>
        <fullName evidence="2">Uncharacterized protein</fullName>
    </submittedName>
</protein>